<protein>
    <submittedName>
        <fullName evidence="2">Uncharacterized protein</fullName>
    </submittedName>
</protein>
<feature type="compositionally biased region" description="Polar residues" evidence="1">
    <location>
        <begin position="60"/>
        <end position="84"/>
    </location>
</feature>
<name>A0AAE1CQB0_9GAST</name>
<feature type="region of interest" description="Disordered" evidence="1">
    <location>
        <begin position="46"/>
        <end position="84"/>
    </location>
</feature>
<comment type="caution">
    <text evidence="2">The sequence shown here is derived from an EMBL/GenBank/DDBJ whole genome shotgun (WGS) entry which is preliminary data.</text>
</comment>
<dbReference type="Proteomes" id="UP001283361">
    <property type="component" value="Unassembled WGS sequence"/>
</dbReference>
<reference evidence="2" key="1">
    <citation type="journal article" date="2023" name="G3 (Bethesda)">
        <title>A reference genome for the long-term kleptoplast-retaining sea slug Elysia crispata morphotype clarki.</title>
        <authorList>
            <person name="Eastman K.E."/>
            <person name="Pendleton A.L."/>
            <person name="Shaikh M.A."/>
            <person name="Suttiyut T."/>
            <person name="Ogas R."/>
            <person name="Tomko P."/>
            <person name="Gavelis G."/>
            <person name="Widhalm J.R."/>
            <person name="Wisecaver J.H."/>
        </authorList>
    </citation>
    <scope>NUCLEOTIDE SEQUENCE</scope>
    <source>
        <strain evidence="2">ECLA1</strain>
    </source>
</reference>
<keyword evidence="3" id="KW-1185">Reference proteome</keyword>
<evidence type="ECO:0000313" key="2">
    <source>
        <dbReference type="EMBL" id="KAK3728430.1"/>
    </source>
</evidence>
<evidence type="ECO:0000313" key="3">
    <source>
        <dbReference type="Proteomes" id="UP001283361"/>
    </source>
</evidence>
<proteinExistence type="predicted"/>
<sequence>MVTIHWMLSVPIYNINLFQVSLSGVTAIFRSKAQSIGKFLMKPCEPQPSKNTSHHIFPRTNPTARSVLPSTKSPEANPVTVTSKTSVSRQTAVRKTHTVDVLAQSTACLFSAGF</sequence>
<dbReference type="AlphaFoldDB" id="A0AAE1CQB0"/>
<accession>A0AAE1CQB0</accession>
<organism evidence="2 3">
    <name type="scientific">Elysia crispata</name>
    <name type="common">lettuce slug</name>
    <dbReference type="NCBI Taxonomy" id="231223"/>
    <lineage>
        <taxon>Eukaryota</taxon>
        <taxon>Metazoa</taxon>
        <taxon>Spiralia</taxon>
        <taxon>Lophotrochozoa</taxon>
        <taxon>Mollusca</taxon>
        <taxon>Gastropoda</taxon>
        <taxon>Heterobranchia</taxon>
        <taxon>Euthyneura</taxon>
        <taxon>Panpulmonata</taxon>
        <taxon>Sacoglossa</taxon>
        <taxon>Placobranchoidea</taxon>
        <taxon>Plakobranchidae</taxon>
        <taxon>Elysia</taxon>
    </lineage>
</organism>
<gene>
    <name evidence="2" type="ORF">RRG08_013570</name>
</gene>
<dbReference type="EMBL" id="JAWDGP010007183">
    <property type="protein sequence ID" value="KAK3728430.1"/>
    <property type="molecule type" value="Genomic_DNA"/>
</dbReference>
<evidence type="ECO:0000256" key="1">
    <source>
        <dbReference type="SAM" id="MobiDB-lite"/>
    </source>
</evidence>